<keyword evidence="2" id="KW-0472">Membrane</keyword>
<dbReference type="EMBL" id="LOMY01000085">
    <property type="protein sequence ID" value="OCQ52564.1"/>
    <property type="molecule type" value="Genomic_DNA"/>
</dbReference>
<comment type="caution">
    <text evidence="4">The sequence shown here is derived from an EMBL/GenBank/DDBJ whole genome shotgun (WGS) entry which is preliminary data.</text>
</comment>
<keyword evidence="5" id="KW-1185">Reference proteome</keyword>
<dbReference type="Proteomes" id="UP000093476">
    <property type="component" value="Unassembled WGS sequence"/>
</dbReference>
<dbReference type="InterPro" id="IPR050882">
    <property type="entry name" value="Prepilin_peptidase/N-MTase"/>
</dbReference>
<evidence type="ECO:0000256" key="2">
    <source>
        <dbReference type="SAM" id="Phobius"/>
    </source>
</evidence>
<feature type="transmembrane region" description="Helical" evidence="2">
    <location>
        <begin position="170"/>
        <end position="187"/>
    </location>
</feature>
<sequence length="224" mass="25854">MNYWQTTFGYIVLAGILSIQWQLLAAYVARRFLSMYNESPLSSVWPFVKYVIPMFTLFSVMMAWNEVSLIHLLFFIICSGFLSLFIFLDSASRCLPQCFTVTFWLIGTVYRSLIHPDTLFFTTFTSLILFGVLWYVRAAYNQWAEQELFGLGDVYLITGLGMWFSMLFLFWIIGIAAVIGTLFLLIKKIRDPLRWQEQAAYRTAPFAPFLCGVAAAWLPWIIGG</sequence>
<proteinExistence type="inferred from homology"/>
<dbReference type="RefSeq" id="WP_065823324.1">
    <property type="nucleotide sequence ID" value="NZ_CAWMQZ010000085.1"/>
</dbReference>
<organism evidence="4 5">
    <name type="scientific">Photorhabdus australis subsp. thailandensis</name>
    <dbReference type="NCBI Taxonomy" id="2805096"/>
    <lineage>
        <taxon>Bacteria</taxon>
        <taxon>Pseudomonadati</taxon>
        <taxon>Pseudomonadota</taxon>
        <taxon>Gammaproteobacteria</taxon>
        <taxon>Enterobacterales</taxon>
        <taxon>Morganellaceae</taxon>
        <taxon>Photorhabdus</taxon>
    </lineage>
</organism>
<reference evidence="4 5" key="1">
    <citation type="submission" date="2015-12" db="EMBL/GenBank/DDBJ databases">
        <title>Genome comparisons provide insights into the role of secondary metabolites in the pathogenic phase of the Photorhabdus life cycle.</title>
        <authorList>
            <person name="Tobias N.J."/>
            <person name="Mishra B."/>
            <person name="Gupta D.K."/>
            <person name="Thines M."/>
            <person name="Stinear T.P."/>
            <person name="Bode H.B."/>
        </authorList>
    </citation>
    <scope>NUCLEOTIDE SEQUENCE [LARGE SCALE GENOMIC DNA]</scope>
    <source>
        <strain evidence="4 5">PB68.1</strain>
    </source>
</reference>
<dbReference type="GO" id="GO:0004190">
    <property type="term" value="F:aspartic-type endopeptidase activity"/>
    <property type="evidence" value="ECO:0007669"/>
    <property type="project" value="InterPro"/>
</dbReference>
<feature type="transmembrane region" description="Helical" evidence="2">
    <location>
        <begin position="6"/>
        <end position="29"/>
    </location>
</feature>
<dbReference type="AlphaFoldDB" id="A0A1C0U3Q6"/>
<feature type="transmembrane region" description="Helical" evidence="2">
    <location>
        <begin position="199"/>
        <end position="222"/>
    </location>
</feature>
<protein>
    <submittedName>
        <fullName evidence="4">Type IV leader peptidase family protein</fullName>
    </submittedName>
</protein>
<name>A0A1C0U3Q6_9GAMM</name>
<comment type="similarity">
    <text evidence="1">Belongs to the peptidase A24 family.</text>
</comment>
<feature type="transmembrane region" description="Helical" evidence="2">
    <location>
        <begin position="70"/>
        <end position="88"/>
    </location>
</feature>
<keyword evidence="2" id="KW-1133">Transmembrane helix</keyword>
<keyword evidence="2" id="KW-0812">Transmembrane</keyword>
<dbReference type="InterPro" id="IPR000045">
    <property type="entry name" value="Prepilin_IV_endopep_pep"/>
</dbReference>
<dbReference type="STRING" id="286156.Ppb6_02300"/>
<evidence type="ECO:0000313" key="5">
    <source>
        <dbReference type="Proteomes" id="UP000093476"/>
    </source>
</evidence>
<evidence type="ECO:0000256" key="1">
    <source>
        <dbReference type="ARBA" id="ARBA00005801"/>
    </source>
</evidence>
<dbReference type="PANTHER" id="PTHR30487:SF0">
    <property type="entry name" value="PREPILIN LEADER PEPTIDASE_N-METHYLTRANSFERASE-RELATED"/>
    <property type="match status" value="1"/>
</dbReference>
<evidence type="ECO:0000259" key="3">
    <source>
        <dbReference type="Pfam" id="PF01478"/>
    </source>
</evidence>
<dbReference type="PATRIC" id="fig|286156.4.peg.2603"/>
<feature type="transmembrane region" description="Helical" evidence="2">
    <location>
        <begin position="119"/>
        <end position="136"/>
    </location>
</feature>
<evidence type="ECO:0000313" key="4">
    <source>
        <dbReference type="EMBL" id="OCQ52564.1"/>
    </source>
</evidence>
<feature type="transmembrane region" description="Helical" evidence="2">
    <location>
        <begin position="41"/>
        <end position="64"/>
    </location>
</feature>
<dbReference type="GO" id="GO:0005886">
    <property type="term" value="C:plasma membrane"/>
    <property type="evidence" value="ECO:0007669"/>
    <property type="project" value="TreeGrafter"/>
</dbReference>
<dbReference type="GO" id="GO:0006465">
    <property type="term" value="P:signal peptide processing"/>
    <property type="evidence" value="ECO:0007669"/>
    <property type="project" value="TreeGrafter"/>
</dbReference>
<feature type="domain" description="Prepilin type IV endopeptidase peptidase" evidence="3">
    <location>
        <begin position="77"/>
        <end position="184"/>
    </location>
</feature>
<dbReference type="Pfam" id="PF01478">
    <property type="entry name" value="Peptidase_A24"/>
    <property type="match status" value="1"/>
</dbReference>
<accession>A0A1C0U3Q6</accession>
<dbReference type="PANTHER" id="PTHR30487">
    <property type="entry name" value="TYPE 4 PREPILIN-LIKE PROTEINS LEADER PEPTIDE-PROCESSING ENZYME"/>
    <property type="match status" value="1"/>
</dbReference>
<gene>
    <name evidence="4" type="ORF">Ppb6_02300</name>
</gene>